<keyword evidence="4 6" id="KW-1133">Transmembrane helix</keyword>
<feature type="transmembrane region" description="Helical" evidence="6">
    <location>
        <begin position="6"/>
        <end position="23"/>
    </location>
</feature>
<evidence type="ECO:0000256" key="2">
    <source>
        <dbReference type="ARBA" id="ARBA00009012"/>
    </source>
</evidence>
<feature type="transmembrane region" description="Helical" evidence="6">
    <location>
        <begin position="64"/>
        <end position="92"/>
    </location>
</feature>
<evidence type="ECO:0000256" key="4">
    <source>
        <dbReference type="ARBA" id="ARBA00022989"/>
    </source>
</evidence>
<keyword evidence="3 6" id="KW-0812">Transmembrane</keyword>
<dbReference type="PANTHER" id="PTHR13353">
    <property type="entry name" value="TRANSMEMBRANE PROTEIN 19"/>
    <property type="match status" value="1"/>
</dbReference>
<comment type="similarity">
    <text evidence="2">Belongs to the TMEM19 family.</text>
</comment>
<gene>
    <name evidence="7" type="ORF">ACFSVN_11445</name>
</gene>
<accession>A0ABW5JKY2</accession>
<dbReference type="InterPro" id="IPR002794">
    <property type="entry name" value="DUF92_TMEM19"/>
</dbReference>
<keyword evidence="8" id="KW-1185">Reference proteome</keyword>
<name>A0ABW5JKY2_9BACT</name>
<proteinExistence type="inferred from homology"/>
<evidence type="ECO:0000256" key="3">
    <source>
        <dbReference type="ARBA" id="ARBA00022692"/>
    </source>
</evidence>
<keyword evidence="5 6" id="KW-0472">Membrane</keyword>
<dbReference type="Proteomes" id="UP001597460">
    <property type="component" value="Unassembled WGS sequence"/>
</dbReference>
<comment type="subcellular location">
    <subcellularLocation>
        <location evidence="1">Membrane</location>
        <topology evidence="1">Multi-pass membrane protein</topology>
    </subcellularLocation>
</comment>
<evidence type="ECO:0000313" key="8">
    <source>
        <dbReference type="Proteomes" id="UP001597460"/>
    </source>
</evidence>
<dbReference type="PANTHER" id="PTHR13353:SF5">
    <property type="entry name" value="TRANSMEMBRANE PROTEIN 19"/>
    <property type="match status" value="1"/>
</dbReference>
<protein>
    <submittedName>
        <fullName evidence="7">DUF92 domain-containing protein</fullName>
    </submittedName>
</protein>
<evidence type="ECO:0000256" key="5">
    <source>
        <dbReference type="ARBA" id="ARBA00023136"/>
    </source>
</evidence>
<comment type="caution">
    <text evidence="7">The sequence shown here is derived from an EMBL/GenBank/DDBJ whole genome shotgun (WGS) entry which is preliminary data.</text>
</comment>
<feature type="transmembrane region" description="Helical" evidence="6">
    <location>
        <begin position="177"/>
        <end position="198"/>
    </location>
</feature>
<feature type="transmembrane region" description="Helical" evidence="6">
    <location>
        <begin position="205"/>
        <end position="229"/>
    </location>
</feature>
<organism evidence="7 8">
    <name type="scientific">Gracilimonas halophila</name>
    <dbReference type="NCBI Taxonomy" id="1834464"/>
    <lineage>
        <taxon>Bacteria</taxon>
        <taxon>Pseudomonadati</taxon>
        <taxon>Balneolota</taxon>
        <taxon>Balneolia</taxon>
        <taxon>Balneolales</taxon>
        <taxon>Balneolaceae</taxon>
        <taxon>Gracilimonas</taxon>
    </lineage>
</organism>
<reference evidence="8" key="1">
    <citation type="journal article" date="2019" name="Int. J. Syst. Evol. Microbiol.">
        <title>The Global Catalogue of Microorganisms (GCM) 10K type strain sequencing project: providing services to taxonomists for standard genome sequencing and annotation.</title>
        <authorList>
            <consortium name="The Broad Institute Genomics Platform"/>
            <consortium name="The Broad Institute Genome Sequencing Center for Infectious Disease"/>
            <person name="Wu L."/>
            <person name="Ma J."/>
        </authorList>
    </citation>
    <scope>NUCLEOTIDE SEQUENCE [LARGE SCALE GENOMIC DNA]</scope>
    <source>
        <strain evidence="8">KCTC 52042</strain>
    </source>
</reference>
<evidence type="ECO:0000256" key="6">
    <source>
        <dbReference type="SAM" id="Phobius"/>
    </source>
</evidence>
<dbReference type="RefSeq" id="WP_390302678.1">
    <property type="nucleotide sequence ID" value="NZ_JBHULI010000025.1"/>
</dbReference>
<dbReference type="EMBL" id="JBHULI010000025">
    <property type="protein sequence ID" value="MFD2533063.1"/>
    <property type="molecule type" value="Genomic_DNA"/>
</dbReference>
<feature type="transmembrane region" description="Helical" evidence="6">
    <location>
        <begin position="30"/>
        <end position="52"/>
    </location>
</feature>
<evidence type="ECO:0000313" key="7">
    <source>
        <dbReference type="EMBL" id="MFD2533063.1"/>
    </source>
</evidence>
<feature type="transmembrane region" description="Helical" evidence="6">
    <location>
        <begin position="253"/>
        <end position="273"/>
    </location>
</feature>
<dbReference type="Pfam" id="PF01940">
    <property type="entry name" value="DUF92"/>
    <property type="match status" value="1"/>
</dbReference>
<evidence type="ECO:0000256" key="1">
    <source>
        <dbReference type="ARBA" id="ARBA00004141"/>
    </source>
</evidence>
<feature type="transmembrane region" description="Helical" evidence="6">
    <location>
        <begin position="113"/>
        <end position="139"/>
    </location>
</feature>
<sequence>MLDRWVNIFFTLALVFIFILSGDAQDHQRILIGIGLAAIVCTLAFIINWLTIDGAVSAGIFGSIAYGLGGFTGAAVVLGFFISGSVVSDRYISKEGFLEKSFRRDGKQVWSNGFWFALWIIIWFLSGTHAFMIAAITAISVSTSDTWATEIGDKRIKGKTRLITTWKKVTPGTEGGISFWGTLAAIFGAFFIALLYGFFSPSSSLAAIGLISSIGFLGCILDSYLGALFQNQDYSFSFGSSNGNVNAHVSNNFVNWASAGTASLISLILTLIIGV</sequence>